<keyword evidence="3" id="KW-1185">Reference proteome</keyword>
<proteinExistence type="predicted"/>
<dbReference type="EMBL" id="VBQZ03000122">
    <property type="protein sequence ID" value="MXQ94912.1"/>
    <property type="molecule type" value="Genomic_DNA"/>
</dbReference>
<evidence type="ECO:0000313" key="2">
    <source>
        <dbReference type="EMBL" id="MXQ94912.1"/>
    </source>
</evidence>
<evidence type="ECO:0000313" key="3">
    <source>
        <dbReference type="Proteomes" id="UP000322234"/>
    </source>
</evidence>
<feature type="compositionally biased region" description="Basic and acidic residues" evidence="1">
    <location>
        <begin position="101"/>
        <end position="117"/>
    </location>
</feature>
<dbReference type="Proteomes" id="UP000322234">
    <property type="component" value="Unassembled WGS sequence"/>
</dbReference>
<name>A0A6B0RZ64_9CETA</name>
<feature type="compositionally biased region" description="Low complexity" evidence="1">
    <location>
        <begin position="64"/>
        <end position="80"/>
    </location>
</feature>
<gene>
    <name evidence="2" type="ORF">E5288_WYG010016</name>
</gene>
<comment type="caution">
    <text evidence="2">The sequence shown here is derived from an EMBL/GenBank/DDBJ whole genome shotgun (WGS) entry which is preliminary data.</text>
</comment>
<sequence length="253" mass="27555">MNARTSTLGDTCVYVTVTLDITKVLQKLQEIPGQDHKEIAREEDGWWGFLSEEKAGAGPHFVPPDESSGGPSSRGPAGSSKETTVSRVKPSKPSVAPTLVKDAHRPPRGGWKEDRAPKTIPNKKERKQLAWALKRVEAGLAAGPSSSLDQNRPSRREGPPGAEMGIGNNSSGSSLGRERREKKGRDCRRQSQIQVIGHFPGGLEEPERSTDSSIGVRVAGEELPQDEERSEARKQIGKPKVQGEEEIEREAQD</sequence>
<feature type="compositionally biased region" description="Low complexity" evidence="1">
    <location>
        <begin position="165"/>
        <end position="175"/>
    </location>
</feature>
<organism evidence="2 3">
    <name type="scientific">Bos mutus</name>
    <name type="common">wild yak</name>
    <dbReference type="NCBI Taxonomy" id="72004"/>
    <lineage>
        <taxon>Eukaryota</taxon>
        <taxon>Metazoa</taxon>
        <taxon>Chordata</taxon>
        <taxon>Craniata</taxon>
        <taxon>Vertebrata</taxon>
        <taxon>Euteleostomi</taxon>
        <taxon>Mammalia</taxon>
        <taxon>Eutheria</taxon>
        <taxon>Laurasiatheria</taxon>
        <taxon>Artiodactyla</taxon>
        <taxon>Ruminantia</taxon>
        <taxon>Pecora</taxon>
        <taxon>Bovidae</taxon>
        <taxon>Bovinae</taxon>
        <taxon>Bos</taxon>
    </lineage>
</organism>
<feature type="region of interest" description="Disordered" evidence="1">
    <location>
        <begin position="50"/>
        <end position="253"/>
    </location>
</feature>
<evidence type="ECO:0000256" key="1">
    <source>
        <dbReference type="SAM" id="MobiDB-lite"/>
    </source>
</evidence>
<feature type="compositionally biased region" description="Basic and acidic residues" evidence="1">
    <location>
        <begin position="176"/>
        <end position="189"/>
    </location>
</feature>
<protein>
    <submittedName>
        <fullName evidence="2">Uncharacterized protein</fullName>
    </submittedName>
</protein>
<feature type="compositionally biased region" description="Acidic residues" evidence="1">
    <location>
        <begin position="244"/>
        <end position="253"/>
    </location>
</feature>
<dbReference type="AlphaFoldDB" id="A0A6B0RZ64"/>
<accession>A0A6B0RZ64</accession>
<reference evidence="2" key="1">
    <citation type="submission" date="2019-10" db="EMBL/GenBank/DDBJ databases">
        <title>The sequence and de novo assembly of the wild yak genome.</title>
        <authorList>
            <person name="Liu Y."/>
        </authorList>
    </citation>
    <scope>NUCLEOTIDE SEQUENCE [LARGE SCALE GENOMIC DNA]</scope>
    <source>
        <strain evidence="2">WY2019</strain>
    </source>
</reference>